<dbReference type="InterPro" id="IPR036390">
    <property type="entry name" value="WH_DNA-bd_sf"/>
</dbReference>
<organism evidence="6 7">
    <name type="scientific">Alteribacillus bidgolensis</name>
    <dbReference type="NCBI Taxonomy" id="930129"/>
    <lineage>
        <taxon>Bacteria</taxon>
        <taxon>Bacillati</taxon>
        <taxon>Bacillota</taxon>
        <taxon>Bacilli</taxon>
        <taxon>Bacillales</taxon>
        <taxon>Bacillaceae</taxon>
        <taxon>Alteribacillus</taxon>
    </lineage>
</organism>
<dbReference type="InterPro" id="IPR014757">
    <property type="entry name" value="Tscrpt_reg_IclR_C"/>
</dbReference>
<evidence type="ECO:0000256" key="3">
    <source>
        <dbReference type="ARBA" id="ARBA00023163"/>
    </source>
</evidence>
<dbReference type="Gene3D" id="3.30.450.40">
    <property type="match status" value="1"/>
</dbReference>
<keyword evidence="1" id="KW-0805">Transcription regulation</keyword>
<proteinExistence type="predicted"/>
<dbReference type="Proteomes" id="UP000199017">
    <property type="component" value="Unassembled WGS sequence"/>
</dbReference>
<dbReference type="PANTHER" id="PTHR30136">
    <property type="entry name" value="HELIX-TURN-HELIX TRANSCRIPTIONAL REGULATOR, ICLR FAMILY"/>
    <property type="match status" value="1"/>
</dbReference>
<dbReference type="InterPro" id="IPR050707">
    <property type="entry name" value="HTH_MetabolicPath_Reg"/>
</dbReference>
<feature type="domain" description="HTH iclR-type" evidence="4">
    <location>
        <begin position="2"/>
        <end position="66"/>
    </location>
</feature>
<dbReference type="Pfam" id="PF09339">
    <property type="entry name" value="HTH_IclR"/>
    <property type="match status" value="1"/>
</dbReference>
<protein>
    <submittedName>
        <fullName evidence="6">Transcriptional regulator, IclR family</fullName>
    </submittedName>
</protein>
<dbReference type="SUPFAM" id="SSF46785">
    <property type="entry name" value="Winged helix' DNA-binding domain"/>
    <property type="match status" value="1"/>
</dbReference>
<evidence type="ECO:0000256" key="1">
    <source>
        <dbReference type="ARBA" id="ARBA00023015"/>
    </source>
</evidence>
<dbReference type="STRING" id="930129.SAMN05216352_12432"/>
<dbReference type="AlphaFoldDB" id="A0A1G8R3W1"/>
<dbReference type="OrthoDB" id="9791752at2"/>
<evidence type="ECO:0000259" key="5">
    <source>
        <dbReference type="PROSITE" id="PS51078"/>
    </source>
</evidence>
<dbReference type="Pfam" id="PF01614">
    <property type="entry name" value="IclR_C"/>
    <property type="match status" value="1"/>
</dbReference>
<gene>
    <name evidence="6" type="ORF">SAMN05216352_12432</name>
</gene>
<dbReference type="PROSITE" id="PS51078">
    <property type="entry name" value="ICLR_ED"/>
    <property type="match status" value="1"/>
</dbReference>
<feature type="domain" description="IclR-ED" evidence="5">
    <location>
        <begin position="67"/>
        <end position="245"/>
    </location>
</feature>
<dbReference type="GO" id="GO:0045892">
    <property type="term" value="P:negative regulation of DNA-templated transcription"/>
    <property type="evidence" value="ECO:0007669"/>
    <property type="project" value="TreeGrafter"/>
</dbReference>
<dbReference type="Gene3D" id="1.10.10.10">
    <property type="entry name" value="Winged helix-like DNA-binding domain superfamily/Winged helix DNA-binding domain"/>
    <property type="match status" value="1"/>
</dbReference>
<dbReference type="SUPFAM" id="SSF55781">
    <property type="entry name" value="GAF domain-like"/>
    <property type="match status" value="1"/>
</dbReference>
<evidence type="ECO:0000259" key="4">
    <source>
        <dbReference type="PROSITE" id="PS51077"/>
    </source>
</evidence>
<name>A0A1G8R3W1_9BACI</name>
<dbReference type="PANTHER" id="PTHR30136:SF24">
    <property type="entry name" value="HTH-TYPE TRANSCRIPTIONAL REPRESSOR ALLR"/>
    <property type="match status" value="1"/>
</dbReference>
<dbReference type="InterPro" id="IPR005471">
    <property type="entry name" value="Tscrpt_reg_IclR_N"/>
</dbReference>
<dbReference type="InterPro" id="IPR036388">
    <property type="entry name" value="WH-like_DNA-bd_sf"/>
</dbReference>
<dbReference type="GO" id="GO:0003700">
    <property type="term" value="F:DNA-binding transcription factor activity"/>
    <property type="evidence" value="ECO:0007669"/>
    <property type="project" value="TreeGrafter"/>
</dbReference>
<keyword evidence="2" id="KW-0238">DNA-binding</keyword>
<dbReference type="SMART" id="SM00346">
    <property type="entry name" value="HTH_ICLR"/>
    <property type="match status" value="1"/>
</dbReference>
<dbReference type="EMBL" id="FNDU01000024">
    <property type="protein sequence ID" value="SDJ11674.1"/>
    <property type="molecule type" value="Genomic_DNA"/>
</dbReference>
<dbReference type="PROSITE" id="PS51077">
    <property type="entry name" value="HTH_ICLR"/>
    <property type="match status" value="1"/>
</dbReference>
<evidence type="ECO:0000313" key="6">
    <source>
        <dbReference type="EMBL" id="SDJ11674.1"/>
    </source>
</evidence>
<keyword evidence="7" id="KW-1185">Reference proteome</keyword>
<reference evidence="6 7" key="1">
    <citation type="submission" date="2016-10" db="EMBL/GenBank/DDBJ databases">
        <authorList>
            <person name="de Groot N.N."/>
        </authorList>
    </citation>
    <scope>NUCLEOTIDE SEQUENCE [LARGE SCALE GENOMIC DNA]</scope>
    <source>
        <strain evidence="7">P4B,CCM 7963,CECT 7998,DSM 25260,IBRC-M 10614,KCTC 13821</strain>
    </source>
</reference>
<evidence type="ECO:0000256" key="2">
    <source>
        <dbReference type="ARBA" id="ARBA00023125"/>
    </source>
</evidence>
<dbReference type="InterPro" id="IPR029016">
    <property type="entry name" value="GAF-like_dom_sf"/>
</dbReference>
<keyword evidence="3" id="KW-0804">Transcription</keyword>
<accession>A0A1G8R3W1</accession>
<sequence length="252" mass="28098">MSEVIKKCTTLLTAIIPDEEKEEWSATEVSQKLEIPIQTVHRLLSSLTECGFVYKNNETKKFRLGLNLIQLGLSVRDNLLVHKGALPIMKNLTKKTEQSVYLTVPEGNEGVLIDFVSADPLYKISEPIGRRTPLCTGASKKVMLAYMKLKTRKQILQSLMNIGQVSNLNKLEYELKNIKKSGIAISSDETAKGIIKIAAPIFSSEYKVVASICLASSNRKYLEHKKMFISEVKSAAKEISEELGCIESHSVH</sequence>
<dbReference type="GO" id="GO:0003677">
    <property type="term" value="F:DNA binding"/>
    <property type="evidence" value="ECO:0007669"/>
    <property type="project" value="UniProtKB-KW"/>
</dbReference>
<evidence type="ECO:0000313" key="7">
    <source>
        <dbReference type="Proteomes" id="UP000199017"/>
    </source>
</evidence>